<dbReference type="EMBL" id="CH408030">
    <property type="protein sequence ID" value="EAQ91533.1"/>
    <property type="molecule type" value="Genomic_DNA"/>
</dbReference>
<dbReference type="VEuPathDB" id="FungiDB:CHGG_03468"/>
<dbReference type="OrthoDB" id="10318757at2759"/>
<accession>Q2H8I6</accession>
<organism evidence="1 2">
    <name type="scientific">Chaetomium globosum (strain ATCC 6205 / CBS 148.51 / DSM 1962 / NBRC 6347 / NRRL 1970)</name>
    <name type="common">Soil fungus</name>
    <dbReference type="NCBI Taxonomy" id="306901"/>
    <lineage>
        <taxon>Eukaryota</taxon>
        <taxon>Fungi</taxon>
        <taxon>Dikarya</taxon>
        <taxon>Ascomycota</taxon>
        <taxon>Pezizomycotina</taxon>
        <taxon>Sordariomycetes</taxon>
        <taxon>Sordariomycetidae</taxon>
        <taxon>Sordariales</taxon>
        <taxon>Chaetomiaceae</taxon>
        <taxon>Chaetomium</taxon>
    </lineage>
</organism>
<sequence>MCTGKLIRFFCPEARKENKLCPNYNTTSGVIKDHRKVWMHSEFKCCGRHAGPCVECEDLYEPKNVKVVNAWAVLCDGCGARLRSDIKAIMDAVDATSDSENLSDQRSVIGLRETTASSSGTDCNGLRGAKRRWQRVALG</sequence>
<evidence type="ECO:0000313" key="1">
    <source>
        <dbReference type="EMBL" id="EAQ91533.1"/>
    </source>
</evidence>
<reference evidence="2" key="1">
    <citation type="journal article" date="2015" name="Genome Announc.">
        <title>Draft genome sequence of the cellulolytic fungus Chaetomium globosum.</title>
        <authorList>
            <person name="Cuomo C.A."/>
            <person name="Untereiner W.A."/>
            <person name="Ma L.-J."/>
            <person name="Grabherr M."/>
            <person name="Birren B.W."/>
        </authorList>
    </citation>
    <scope>NUCLEOTIDE SEQUENCE [LARGE SCALE GENOMIC DNA]</scope>
    <source>
        <strain evidence="2">ATCC 6205 / CBS 148.51 / DSM 1962 / NBRC 6347 / NRRL 1970</strain>
    </source>
</reference>
<protein>
    <submittedName>
        <fullName evidence="1">Uncharacterized protein</fullName>
    </submittedName>
</protein>
<dbReference type="Proteomes" id="UP000001056">
    <property type="component" value="Unassembled WGS sequence"/>
</dbReference>
<dbReference type="OMA" id="ECEDLYE"/>
<dbReference type="HOGENOM" id="CLU_1844848_0_0_1"/>
<dbReference type="RefSeq" id="XP_001229984.1">
    <property type="nucleotide sequence ID" value="XM_001229983.1"/>
</dbReference>
<dbReference type="eggNOG" id="ENOG502RNU5">
    <property type="taxonomic scope" value="Eukaryota"/>
</dbReference>
<evidence type="ECO:0000313" key="2">
    <source>
        <dbReference type="Proteomes" id="UP000001056"/>
    </source>
</evidence>
<dbReference type="InParanoid" id="Q2H8I6"/>
<dbReference type="GeneID" id="4389459"/>
<name>Q2H8I6_CHAGB</name>
<proteinExistence type="predicted"/>
<keyword evidence="2" id="KW-1185">Reference proteome</keyword>
<gene>
    <name evidence="1" type="ORF">CHGG_03468</name>
</gene>
<dbReference type="AlphaFoldDB" id="Q2H8I6"/>